<evidence type="ECO:0000256" key="6">
    <source>
        <dbReference type="ARBA" id="ARBA00023136"/>
    </source>
</evidence>
<evidence type="ECO:0000256" key="2">
    <source>
        <dbReference type="ARBA" id="ARBA00008683"/>
    </source>
</evidence>
<comment type="subcellular location">
    <subcellularLocation>
        <location evidence="1">Membrane</location>
    </subcellularLocation>
</comment>
<evidence type="ECO:0000256" key="3">
    <source>
        <dbReference type="ARBA" id="ARBA00022670"/>
    </source>
</evidence>
<feature type="domain" description="Peptidase S49" evidence="9">
    <location>
        <begin position="441"/>
        <end position="592"/>
    </location>
</feature>
<dbReference type="InterPro" id="IPR004634">
    <property type="entry name" value="Pept_S49_pIV"/>
</dbReference>
<evidence type="ECO:0000313" key="11">
    <source>
        <dbReference type="Proteomes" id="UP000249390"/>
    </source>
</evidence>
<dbReference type="InterPro" id="IPR029045">
    <property type="entry name" value="ClpP/crotonase-like_dom_sf"/>
</dbReference>
<dbReference type="GO" id="GO:0008236">
    <property type="term" value="F:serine-type peptidase activity"/>
    <property type="evidence" value="ECO:0007669"/>
    <property type="project" value="UniProtKB-KW"/>
</dbReference>
<dbReference type="Proteomes" id="UP000249390">
    <property type="component" value="Unassembled WGS sequence"/>
</dbReference>
<keyword evidence="6" id="KW-0472">Membrane</keyword>
<evidence type="ECO:0000256" key="4">
    <source>
        <dbReference type="ARBA" id="ARBA00022801"/>
    </source>
</evidence>
<keyword evidence="11" id="KW-1185">Reference proteome</keyword>
<dbReference type="CDD" id="cd07023">
    <property type="entry name" value="S49_Sppa_N_C"/>
    <property type="match status" value="1"/>
</dbReference>
<keyword evidence="5" id="KW-0720">Serine protease</keyword>
<dbReference type="GO" id="GO:0006465">
    <property type="term" value="P:signal peptide processing"/>
    <property type="evidence" value="ECO:0007669"/>
    <property type="project" value="InterPro"/>
</dbReference>
<dbReference type="SUPFAM" id="SSF52096">
    <property type="entry name" value="ClpP/crotonase"/>
    <property type="match status" value="2"/>
</dbReference>
<keyword evidence="3" id="KW-0645">Protease</keyword>
<gene>
    <name evidence="10" type="ORF">DM860_010023</name>
</gene>
<dbReference type="InterPro" id="IPR047272">
    <property type="entry name" value="S49_SppA_C"/>
</dbReference>
<dbReference type="Gene3D" id="3.90.226.10">
    <property type="entry name" value="2-enoyl-CoA Hydratase, Chain A, domain 1"/>
    <property type="match status" value="3"/>
</dbReference>
<feature type="region of interest" description="Disordered" evidence="8">
    <location>
        <begin position="55"/>
        <end position="90"/>
    </location>
</feature>
<organism evidence="10 11">
    <name type="scientific">Cuscuta australis</name>
    <dbReference type="NCBI Taxonomy" id="267555"/>
    <lineage>
        <taxon>Eukaryota</taxon>
        <taxon>Viridiplantae</taxon>
        <taxon>Streptophyta</taxon>
        <taxon>Embryophyta</taxon>
        <taxon>Tracheophyta</taxon>
        <taxon>Spermatophyta</taxon>
        <taxon>Magnoliopsida</taxon>
        <taxon>eudicotyledons</taxon>
        <taxon>Gunneridae</taxon>
        <taxon>Pentapetalae</taxon>
        <taxon>asterids</taxon>
        <taxon>lamiids</taxon>
        <taxon>Solanales</taxon>
        <taxon>Convolvulaceae</taxon>
        <taxon>Cuscuteae</taxon>
        <taxon>Cuscuta</taxon>
        <taxon>Cuscuta subgen. Grammica</taxon>
        <taxon>Cuscuta sect. Cleistogrammica</taxon>
    </lineage>
</organism>
<dbReference type="NCBIfam" id="TIGR00706">
    <property type="entry name" value="SppA_dom"/>
    <property type="match status" value="1"/>
</dbReference>
<evidence type="ECO:0000256" key="1">
    <source>
        <dbReference type="ARBA" id="ARBA00004370"/>
    </source>
</evidence>
<dbReference type="Pfam" id="PF01343">
    <property type="entry name" value="Peptidase_S49"/>
    <property type="match status" value="2"/>
</dbReference>
<evidence type="ECO:0000259" key="9">
    <source>
        <dbReference type="Pfam" id="PF01343"/>
    </source>
</evidence>
<evidence type="ECO:0000256" key="5">
    <source>
        <dbReference type="ARBA" id="ARBA00022825"/>
    </source>
</evidence>
<reference evidence="10 11" key="1">
    <citation type="submission" date="2018-06" db="EMBL/GenBank/DDBJ databases">
        <title>The Genome of Cuscuta australis (Dodder) Provides Insight into the Evolution of Plant Parasitism.</title>
        <authorList>
            <person name="Liu H."/>
        </authorList>
    </citation>
    <scope>NUCLEOTIDE SEQUENCE [LARGE SCALE GENOMIC DNA]</scope>
    <source>
        <strain evidence="11">cv. Yunnan</strain>
        <tissue evidence="10">Vines</tissue>
    </source>
</reference>
<evidence type="ECO:0000256" key="8">
    <source>
        <dbReference type="SAM" id="MobiDB-lite"/>
    </source>
</evidence>
<dbReference type="InterPro" id="IPR004635">
    <property type="entry name" value="Pept_S49_SppA"/>
</dbReference>
<comment type="caution">
    <text evidence="10">The sequence shown here is derived from an EMBL/GenBank/DDBJ whole genome shotgun (WGS) entry which is preliminary data.</text>
</comment>
<dbReference type="EMBL" id="NQVE01000188">
    <property type="protein sequence ID" value="RAL41229.1"/>
    <property type="molecule type" value="Genomic_DNA"/>
</dbReference>
<accession>A0A328DA81</accession>
<protein>
    <recommendedName>
        <fullName evidence="9">Peptidase S49 domain-containing protein</fullName>
    </recommendedName>
</protein>
<sequence>MSKLLPTTCLTSLHLRSSAVSLSWPSAVHVSAIPLNSPPFPIFTRRCFSVYSSTAKNGDASSSAKDEVKNAGINGDKGARVSSGEDPDPSGEFQFQKYGAWKSFVVALRLLFALPWQRVRYGSVLTTKLRGEISDQLQSRFSSRLSLPQICENFTKAAYDPRISGIYLHIEPLRCGWGKVEEIRRHILDFKKSGKFIVGFTPACGEKEYYIGCACDELYAPPSAYFSLYGISVQTSFLGGVLEKIGIEPEVQRIGKYKSAGDQLTRKNISKENYEMLTSLLENIYGNWLNKVSIAKGKKIEDVENFINEGVYQVERLKEDGWITDIKYDDEVMSMLKERLGTSKDKSLPTVDYRIYSRAKRWSLDLAGYKDKIALIRASGSISRVRSSFTVPSSSIIAEQFIEKIRSARESKKYKAVVIRIDSPGGDALASDLMWREIRLLAETKPVVASMADVAASGGYYMAMGAQAIVAENLTLTGSIGVVAGKFNLGKLYEKLGFNKEIISRGRFAELTAANQRPFRPDEAELFQTSAQNTYKQFRDKAAFSRSMNVDEMEAVAQGRVWTGNDAIKHGLVDAIGGISRAVAIAKQKANILQERQVDVVEMSRPSPSLPEILSSTGNSLVGVDRSLKELLSEMAFSDGIQAGVDGIMLEKMEGAAHGVPLLRLIKDCLSSL</sequence>
<dbReference type="GO" id="GO:0016020">
    <property type="term" value="C:membrane"/>
    <property type="evidence" value="ECO:0007669"/>
    <property type="project" value="UniProtKB-SubCell"/>
</dbReference>
<dbReference type="InterPro" id="IPR047217">
    <property type="entry name" value="S49_SppA_67K_type_N"/>
</dbReference>
<feature type="active site" description="Nucleophile" evidence="7">
    <location>
        <position position="457"/>
    </location>
</feature>
<proteinExistence type="inferred from homology"/>
<comment type="similarity">
    <text evidence="2">Belongs to the peptidase S49 family.</text>
</comment>
<feature type="domain" description="Peptidase S49" evidence="9">
    <location>
        <begin position="207"/>
        <end position="339"/>
    </location>
</feature>
<evidence type="ECO:0000256" key="7">
    <source>
        <dbReference type="PIRSR" id="PIRSR001217-1"/>
    </source>
</evidence>
<keyword evidence="4" id="KW-0378">Hydrolase</keyword>
<name>A0A328DA81_9ASTE</name>
<dbReference type="CDD" id="cd07018">
    <property type="entry name" value="S49_SppA_67K_type"/>
    <property type="match status" value="1"/>
</dbReference>
<dbReference type="PANTHER" id="PTHR33209:SF1">
    <property type="entry name" value="PEPTIDASE S49 DOMAIN-CONTAINING PROTEIN"/>
    <property type="match status" value="1"/>
</dbReference>
<feature type="active site" description="Proton donor/acceptor" evidence="7">
    <location>
        <position position="258"/>
    </location>
</feature>
<dbReference type="Gene3D" id="6.20.330.10">
    <property type="match status" value="1"/>
</dbReference>
<dbReference type="AlphaFoldDB" id="A0A328DA81"/>
<dbReference type="InterPro" id="IPR002142">
    <property type="entry name" value="Peptidase_S49"/>
</dbReference>
<dbReference type="PANTHER" id="PTHR33209">
    <property type="entry name" value="PROTEASE 4"/>
    <property type="match status" value="1"/>
</dbReference>
<dbReference type="PIRSF" id="PIRSF001217">
    <property type="entry name" value="Protease_4_SppA"/>
    <property type="match status" value="1"/>
</dbReference>
<evidence type="ECO:0000313" key="10">
    <source>
        <dbReference type="EMBL" id="RAL41229.1"/>
    </source>
</evidence>